<dbReference type="PANTHER" id="PTHR33397">
    <property type="entry name" value="UPF0331 PROTEIN YUTE"/>
    <property type="match status" value="1"/>
</dbReference>
<evidence type="ECO:0000256" key="3">
    <source>
        <dbReference type="ARBA" id="ARBA00022801"/>
    </source>
</evidence>
<comment type="similarity">
    <text evidence="4">Belongs to the HepT RNase toxin family.</text>
</comment>
<dbReference type="GO" id="GO:0016787">
    <property type="term" value="F:hydrolase activity"/>
    <property type="evidence" value="ECO:0007669"/>
    <property type="project" value="UniProtKB-KW"/>
</dbReference>
<dbReference type="EMBL" id="MHNY01000011">
    <property type="protein sequence ID" value="OGZ56480.1"/>
    <property type="molecule type" value="Genomic_DNA"/>
</dbReference>
<keyword evidence="2" id="KW-0540">Nuclease</keyword>
<evidence type="ECO:0000256" key="1">
    <source>
        <dbReference type="ARBA" id="ARBA00022649"/>
    </source>
</evidence>
<organism evidence="5 6">
    <name type="scientific">Candidatus Ryanbacteria bacterium RIFCSPLOWO2_02_FULL_45_11c</name>
    <dbReference type="NCBI Taxonomy" id="1802128"/>
    <lineage>
        <taxon>Bacteria</taxon>
        <taxon>Candidatus Ryaniibacteriota</taxon>
    </lineage>
</organism>
<reference evidence="5 6" key="1">
    <citation type="journal article" date="2016" name="Nat. Commun.">
        <title>Thousands of microbial genomes shed light on interconnected biogeochemical processes in an aquifer system.</title>
        <authorList>
            <person name="Anantharaman K."/>
            <person name="Brown C.T."/>
            <person name="Hug L.A."/>
            <person name="Sharon I."/>
            <person name="Castelle C.J."/>
            <person name="Probst A.J."/>
            <person name="Thomas B.C."/>
            <person name="Singh A."/>
            <person name="Wilkins M.J."/>
            <person name="Karaoz U."/>
            <person name="Brodie E.L."/>
            <person name="Williams K.H."/>
            <person name="Hubbard S.S."/>
            <person name="Banfield J.F."/>
        </authorList>
    </citation>
    <scope>NUCLEOTIDE SEQUENCE [LARGE SCALE GENOMIC DNA]</scope>
</reference>
<dbReference type="InterPro" id="IPR037038">
    <property type="entry name" value="HepT-like_sf"/>
</dbReference>
<gene>
    <name evidence="5" type="ORF">A3H64_01010</name>
</gene>
<evidence type="ECO:0000313" key="6">
    <source>
        <dbReference type="Proteomes" id="UP000178186"/>
    </source>
</evidence>
<dbReference type="InterPro" id="IPR008201">
    <property type="entry name" value="HepT-like"/>
</dbReference>
<dbReference type="Pfam" id="PF01934">
    <property type="entry name" value="HepT-like"/>
    <property type="match status" value="1"/>
</dbReference>
<dbReference type="AlphaFoldDB" id="A0A1G2H2E9"/>
<evidence type="ECO:0008006" key="7">
    <source>
        <dbReference type="Google" id="ProtNLM"/>
    </source>
</evidence>
<accession>A0A1G2H2E9</accession>
<dbReference type="Proteomes" id="UP000178186">
    <property type="component" value="Unassembled WGS sequence"/>
</dbReference>
<protein>
    <recommendedName>
        <fullName evidence="7">DUF86 domain-containing protein</fullName>
    </recommendedName>
</protein>
<dbReference type="STRING" id="1802128.A3H64_01010"/>
<keyword evidence="1" id="KW-1277">Toxin-antitoxin system</keyword>
<dbReference type="InterPro" id="IPR052379">
    <property type="entry name" value="Type_VII_TA_RNase"/>
</dbReference>
<name>A0A1G2H2E9_9BACT</name>
<comment type="caution">
    <text evidence="5">The sequence shown here is derived from an EMBL/GenBank/DDBJ whole genome shotgun (WGS) entry which is preliminary data.</text>
</comment>
<keyword evidence="3" id="KW-0378">Hydrolase</keyword>
<dbReference type="GO" id="GO:0004540">
    <property type="term" value="F:RNA nuclease activity"/>
    <property type="evidence" value="ECO:0007669"/>
    <property type="project" value="InterPro"/>
</dbReference>
<evidence type="ECO:0000313" key="5">
    <source>
        <dbReference type="EMBL" id="OGZ56480.1"/>
    </source>
</evidence>
<dbReference type="Gene3D" id="1.20.120.580">
    <property type="entry name" value="bsu32300-like"/>
    <property type="match status" value="1"/>
</dbReference>
<proteinExistence type="inferred from homology"/>
<dbReference type="GO" id="GO:0110001">
    <property type="term" value="C:toxin-antitoxin complex"/>
    <property type="evidence" value="ECO:0007669"/>
    <property type="project" value="InterPro"/>
</dbReference>
<evidence type="ECO:0000256" key="4">
    <source>
        <dbReference type="ARBA" id="ARBA00024207"/>
    </source>
</evidence>
<dbReference type="PANTHER" id="PTHR33397:SF3">
    <property type="entry name" value="MRNA NUCLEASE HEPT"/>
    <property type="match status" value="1"/>
</dbReference>
<sequence length="154" mass="17755">MKRLPLKSQSIIPRIDGITKDIEKLRTLAKVPQEEFYNAANDHYDVAKLRLREALEGVFNIGAHILSRIEGGRASEYREIARKLGEQGIVEKEFADKELSQMAGYRNRLTHFYAEITPNELYDILHNNLGDFETFLVAVKNIIEHPENFNLTIE</sequence>
<dbReference type="NCBIfam" id="NF047751">
    <property type="entry name" value="HepT_toxin"/>
    <property type="match status" value="1"/>
</dbReference>
<evidence type="ECO:0000256" key="2">
    <source>
        <dbReference type="ARBA" id="ARBA00022722"/>
    </source>
</evidence>